<gene>
    <name evidence="2" type="ORF">BECKH772A_GA0070896_1003713</name>
    <name evidence="3" type="ORF">BECKH772B_GA0070898_1002720</name>
    <name evidence="4" type="ORF">BECKH772C_GA0070978_100662</name>
</gene>
<dbReference type="Pfam" id="PF01937">
    <property type="entry name" value="ARMT1-like_dom"/>
    <property type="match status" value="1"/>
</dbReference>
<dbReference type="EMBL" id="CAADFI010000027">
    <property type="protein sequence ID" value="VFJ92297.1"/>
    <property type="molecule type" value="Genomic_DNA"/>
</dbReference>
<organism evidence="3">
    <name type="scientific">Candidatus Kentrum eta</name>
    <dbReference type="NCBI Taxonomy" id="2126337"/>
    <lineage>
        <taxon>Bacteria</taxon>
        <taxon>Pseudomonadati</taxon>
        <taxon>Pseudomonadota</taxon>
        <taxon>Gammaproteobacteria</taxon>
        <taxon>Candidatus Kentrum</taxon>
    </lineage>
</organism>
<sequence>MKNDIECYPCLLRQTVETSKIATDDGNIHREIVQEVIEGTGIFQKDRIPIVVGKEIQSIVRRLANNPDPYRDIKREYNRKARDLIPLVEEEIARSPNKLATALKIITIANIIDFAALEANQIDLAGFLHAKLPSDFRGSVRLEQFIRSLHEADSILYVVDNCGEIILDCHFINRFLADKSVYLSVRGAAVLNDATREDLEGVSLHENVTIMDTGDDSPGVILKTSSDAFNQVYKEADLVILKGQGNFEGISAGAPGRGDVYSLLVTKCPVVARHIGCEINDLVLTTPG</sequence>
<evidence type="ECO:0000313" key="2">
    <source>
        <dbReference type="EMBL" id="VFJ92003.1"/>
    </source>
</evidence>
<dbReference type="EMBL" id="CAADFJ010000066">
    <property type="protein sequence ID" value="VFK01429.1"/>
    <property type="molecule type" value="Genomic_DNA"/>
</dbReference>
<protein>
    <recommendedName>
        <fullName evidence="1">Damage-control phosphatase ARMT1-like metal-binding domain-containing protein</fullName>
    </recommendedName>
</protein>
<name>A0A450UIG8_9GAMM</name>
<dbReference type="InterPro" id="IPR036075">
    <property type="entry name" value="ARMT-1-like_metal-bd_sf"/>
</dbReference>
<dbReference type="PIRSF" id="PIRSF006593">
    <property type="entry name" value="UCP006593"/>
    <property type="match status" value="1"/>
</dbReference>
<dbReference type="EMBL" id="CAADFG010000037">
    <property type="protein sequence ID" value="VFJ92003.1"/>
    <property type="molecule type" value="Genomic_DNA"/>
</dbReference>
<dbReference type="InterPro" id="IPR014444">
    <property type="entry name" value="PH1575-like"/>
</dbReference>
<evidence type="ECO:0000313" key="3">
    <source>
        <dbReference type="EMBL" id="VFJ92297.1"/>
    </source>
</evidence>
<dbReference type="Gene3D" id="1.10.285.20">
    <property type="entry name" value="Uncharacterised protein PF01937, DUF89, domain 2"/>
    <property type="match status" value="1"/>
</dbReference>
<dbReference type="Gene3D" id="1.10.8.380">
    <property type="entry name" value="Uncharacterised protein PF01937, DUF89, domain 1"/>
    <property type="match status" value="1"/>
</dbReference>
<dbReference type="InterPro" id="IPR002791">
    <property type="entry name" value="ARMT1-like_metal-bd"/>
</dbReference>
<proteinExistence type="predicted"/>
<reference evidence="3" key="1">
    <citation type="submission" date="2019-02" db="EMBL/GenBank/DDBJ databases">
        <authorList>
            <person name="Gruber-Vodicka R. H."/>
            <person name="Seah K. B. B."/>
        </authorList>
    </citation>
    <scope>NUCLEOTIDE SEQUENCE</scope>
    <source>
        <strain evidence="4">BECK_SA2B12</strain>
        <strain evidence="2">BECK_SA2B15</strain>
        <strain evidence="3">BECK_SA2B20</strain>
    </source>
</reference>
<dbReference type="Gene3D" id="3.40.50.10880">
    <property type="entry name" value="Uncharacterised protein PF01937, DUF89, domain 3"/>
    <property type="match status" value="1"/>
</dbReference>
<feature type="domain" description="Damage-control phosphatase ARMT1-like metal-binding" evidence="1">
    <location>
        <begin position="6"/>
        <end position="282"/>
    </location>
</feature>
<evidence type="ECO:0000259" key="1">
    <source>
        <dbReference type="Pfam" id="PF01937"/>
    </source>
</evidence>
<accession>A0A450UIG8</accession>
<evidence type="ECO:0000313" key="4">
    <source>
        <dbReference type="EMBL" id="VFK01429.1"/>
    </source>
</evidence>
<dbReference type="AlphaFoldDB" id="A0A450UIG8"/>
<dbReference type="SUPFAM" id="SSF111321">
    <property type="entry name" value="AF1104-like"/>
    <property type="match status" value="1"/>
</dbReference>